<dbReference type="EMBL" id="JAFNEN010000078">
    <property type="protein sequence ID" value="KAG8195786.1"/>
    <property type="molecule type" value="Genomic_DNA"/>
</dbReference>
<dbReference type="Proteomes" id="UP000827092">
    <property type="component" value="Unassembled WGS sequence"/>
</dbReference>
<organism evidence="1 2">
    <name type="scientific">Oedothorax gibbosus</name>
    <dbReference type="NCBI Taxonomy" id="931172"/>
    <lineage>
        <taxon>Eukaryota</taxon>
        <taxon>Metazoa</taxon>
        <taxon>Ecdysozoa</taxon>
        <taxon>Arthropoda</taxon>
        <taxon>Chelicerata</taxon>
        <taxon>Arachnida</taxon>
        <taxon>Araneae</taxon>
        <taxon>Araneomorphae</taxon>
        <taxon>Entelegynae</taxon>
        <taxon>Araneoidea</taxon>
        <taxon>Linyphiidae</taxon>
        <taxon>Erigoninae</taxon>
        <taxon>Oedothorax</taxon>
    </lineage>
</organism>
<reference evidence="1 2" key="1">
    <citation type="journal article" date="2022" name="Nat. Ecol. Evol.">
        <title>A masculinizing supergene underlies an exaggerated male reproductive morph in a spider.</title>
        <authorList>
            <person name="Hendrickx F."/>
            <person name="De Corte Z."/>
            <person name="Sonet G."/>
            <person name="Van Belleghem S.M."/>
            <person name="Kostlbacher S."/>
            <person name="Vangestel C."/>
        </authorList>
    </citation>
    <scope>NUCLEOTIDE SEQUENCE [LARGE SCALE GENOMIC DNA]</scope>
    <source>
        <strain evidence="1">W744_W776</strain>
    </source>
</reference>
<accession>A0AAV6VI11</accession>
<protein>
    <submittedName>
        <fullName evidence="1">Uncharacterized protein</fullName>
    </submittedName>
</protein>
<dbReference type="AlphaFoldDB" id="A0AAV6VI11"/>
<name>A0AAV6VI11_9ARAC</name>
<evidence type="ECO:0000313" key="1">
    <source>
        <dbReference type="EMBL" id="KAG8195786.1"/>
    </source>
</evidence>
<proteinExistence type="predicted"/>
<keyword evidence="2" id="KW-1185">Reference proteome</keyword>
<evidence type="ECO:0000313" key="2">
    <source>
        <dbReference type="Proteomes" id="UP000827092"/>
    </source>
</evidence>
<gene>
    <name evidence="1" type="ORF">JTE90_004792</name>
</gene>
<sequence>MKLECVKKVFVGVVGTRVPSKNKTVQGLEVQRYKRDEPSPDASLNRKGCGLSKCILSSGPLRRYNANNGTKRADSVDL</sequence>
<comment type="caution">
    <text evidence="1">The sequence shown here is derived from an EMBL/GenBank/DDBJ whole genome shotgun (WGS) entry which is preliminary data.</text>
</comment>